<feature type="compositionally biased region" description="Polar residues" evidence="1">
    <location>
        <begin position="101"/>
        <end position="116"/>
    </location>
</feature>
<evidence type="ECO:0000256" key="1">
    <source>
        <dbReference type="SAM" id="MobiDB-lite"/>
    </source>
</evidence>
<evidence type="ECO:0000313" key="3">
    <source>
        <dbReference type="EMBL" id="KAK9809734.1"/>
    </source>
</evidence>
<protein>
    <recommendedName>
        <fullName evidence="2">BAR domain-containing protein</fullName>
    </recommendedName>
</protein>
<reference evidence="3 4" key="1">
    <citation type="journal article" date="2024" name="Nat. Commun.">
        <title>Phylogenomics reveals the evolutionary origins of lichenization in chlorophyte algae.</title>
        <authorList>
            <person name="Puginier C."/>
            <person name="Libourel C."/>
            <person name="Otte J."/>
            <person name="Skaloud P."/>
            <person name="Haon M."/>
            <person name="Grisel S."/>
            <person name="Petersen M."/>
            <person name="Berrin J.G."/>
            <person name="Delaux P.M."/>
            <person name="Dal Grande F."/>
            <person name="Keller J."/>
        </authorList>
    </citation>
    <scope>NUCLEOTIDE SEQUENCE [LARGE SCALE GENOMIC DNA]</scope>
    <source>
        <strain evidence="3 4">SAG 2036</strain>
    </source>
</reference>
<comment type="caution">
    <text evidence="3">The sequence shown here is derived from an EMBL/GenBank/DDBJ whole genome shotgun (WGS) entry which is preliminary data.</text>
</comment>
<dbReference type="Proteomes" id="UP001465755">
    <property type="component" value="Unassembled WGS sequence"/>
</dbReference>
<dbReference type="AlphaFoldDB" id="A0AAW1PNM3"/>
<dbReference type="Gene3D" id="1.20.1270.60">
    <property type="entry name" value="Arfaptin homology (AH) domain/BAR domain"/>
    <property type="match status" value="1"/>
</dbReference>
<feature type="region of interest" description="Disordered" evidence="1">
    <location>
        <begin position="264"/>
        <end position="352"/>
    </location>
</feature>
<dbReference type="GO" id="GO:0005737">
    <property type="term" value="C:cytoplasm"/>
    <property type="evidence" value="ECO:0007669"/>
    <property type="project" value="InterPro"/>
</dbReference>
<dbReference type="InterPro" id="IPR004148">
    <property type="entry name" value="BAR_dom"/>
</dbReference>
<dbReference type="EMBL" id="JALJOQ010000016">
    <property type="protein sequence ID" value="KAK9809734.1"/>
    <property type="molecule type" value="Genomic_DNA"/>
</dbReference>
<feature type="region of interest" description="Disordered" evidence="1">
    <location>
        <begin position="1"/>
        <end position="23"/>
    </location>
</feature>
<feature type="compositionally biased region" description="Basic and acidic residues" evidence="1">
    <location>
        <begin position="1"/>
        <end position="12"/>
    </location>
</feature>
<feature type="domain" description="BAR" evidence="2">
    <location>
        <begin position="5"/>
        <end position="243"/>
    </location>
</feature>
<accession>A0AAW1PNM3</accession>
<proteinExistence type="predicted"/>
<sequence length="352" mass="37998">MGGLARLKEKFSQKAPKGKNGNDIIKASVKDRAHVTYAEASKFAEQLKGCRKSIRAMRQATEGMLLQTERALSQPLPRIYEYDPDQQKSAPTSEPIPAAAQSLTRTSGSGLSNTGEDSGVRVSHLNPIAMTLTRRLEQEVIHPMDQWLKLHADFKLKLKTLERRRLDYDSDRRAYARLEAKKTKAINGGVAVKPEITTQLQSKEHTMAAKKTAFDSYEQEIFEELSALVSDAGALHTFLEAALKLESSALLSSVGPGPISILENPNQYSAEGPQSYAGEDVGEEDVSAYPSAPTGKLPTPLGDHAPTDLASSNPTQNVTGTENHSNNVSASHGQKGSKLPTGTTNAPQPIAA</sequence>
<dbReference type="SUPFAM" id="SSF103657">
    <property type="entry name" value="BAR/IMD domain-like"/>
    <property type="match status" value="1"/>
</dbReference>
<feature type="compositionally biased region" description="Polar residues" evidence="1">
    <location>
        <begin position="309"/>
        <end position="352"/>
    </location>
</feature>
<keyword evidence="4" id="KW-1185">Reference proteome</keyword>
<gene>
    <name evidence="3" type="ORF">WJX73_001090</name>
</gene>
<name>A0AAW1PNM3_9CHLO</name>
<dbReference type="Pfam" id="PF03114">
    <property type="entry name" value="BAR"/>
    <property type="match status" value="1"/>
</dbReference>
<evidence type="ECO:0000259" key="2">
    <source>
        <dbReference type="Pfam" id="PF03114"/>
    </source>
</evidence>
<feature type="region of interest" description="Disordered" evidence="1">
    <location>
        <begin position="82"/>
        <end position="122"/>
    </location>
</feature>
<evidence type="ECO:0000313" key="4">
    <source>
        <dbReference type="Proteomes" id="UP001465755"/>
    </source>
</evidence>
<dbReference type="InterPro" id="IPR027267">
    <property type="entry name" value="AH/BAR_dom_sf"/>
</dbReference>
<organism evidence="3 4">
    <name type="scientific">Symbiochloris irregularis</name>
    <dbReference type="NCBI Taxonomy" id="706552"/>
    <lineage>
        <taxon>Eukaryota</taxon>
        <taxon>Viridiplantae</taxon>
        <taxon>Chlorophyta</taxon>
        <taxon>core chlorophytes</taxon>
        <taxon>Trebouxiophyceae</taxon>
        <taxon>Trebouxiales</taxon>
        <taxon>Trebouxiaceae</taxon>
        <taxon>Symbiochloris</taxon>
    </lineage>
</organism>